<dbReference type="PANTHER" id="PTHR31297:SF34">
    <property type="entry name" value="GLUCAN 1,3-BETA-GLUCOSIDASE 2"/>
    <property type="match status" value="1"/>
</dbReference>
<keyword evidence="5" id="KW-0961">Cell wall biogenesis/degradation</keyword>
<gene>
    <name evidence="10" type="primary">PHLGI497395</name>
    <name evidence="10" type="ORF">PHLGIDRAFT_497395</name>
</gene>
<dbReference type="Gene3D" id="3.20.20.80">
    <property type="entry name" value="Glycosidases"/>
    <property type="match status" value="1"/>
</dbReference>
<evidence type="ECO:0000313" key="10">
    <source>
        <dbReference type="EMBL" id="KIP03334.1"/>
    </source>
</evidence>
<evidence type="ECO:0000256" key="8">
    <source>
        <dbReference type="SAM" id="MobiDB-lite"/>
    </source>
</evidence>
<reference evidence="10 11" key="1">
    <citation type="journal article" date="2014" name="PLoS Genet.">
        <title>Analysis of the Phlebiopsis gigantea genome, transcriptome and secretome provides insight into its pioneer colonization strategies of wood.</title>
        <authorList>
            <person name="Hori C."/>
            <person name="Ishida T."/>
            <person name="Igarashi K."/>
            <person name="Samejima M."/>
            <person name="Suzuki H."/>
            <person name="Master E."/>
            <person name="Ferreira P."/>
            <person name="Ruiz-Duenas F.J."/>
            <person name="Held B."/>
            <person name="Canessa P."/>
            <person name="Larrondo L.F."/>
            <person name="Schmoll M."/>
            <person name="Druzhinina I.S."/>
            <person name="Kubicek C.P."/>
            <person name="Gaskell J.A."/>
            <person name="Kersten P."/>
            <person name="St John F."/>
            <person name="Glasner J."/>
            <person name="Sabat G."/>
            <person name="Splinter BonDurant S."/>
            <person name="Syed K."/>
            <person name="Yadav J."/>
            <person name="Mgbeahuruike A.C."/>
            <person name="Kovalchuk A."/>
            <person name="Asiegbu F.O."/>
            <person name="Lackner G."/>
            <person name="Hoffmeister D."/>
            <person name="Rencoret J."/>
            <person name="Gutierrez A."/>
            <person name="Sun H."/>
            <person name="Lindquist E."/>
            <person name="Barry K."/>
            <person name="Riley R."/>
            <person name="Grigoriev I.V."/>
            <person name="Henrissat B."/>
            <person name="Kues U."/>
            <person name="Berka R.M."/>
            <person name="Martinez A.T."/>
            <person name="Covert S.F."/>
            <person name="Blanchette R.A."/>
            <person name="Cullen D."/>
        </authorList>
    </citation>
    <scope>NUCLEOTIDE SEQUENCE [LARGE SCALE GENOMIC DNA]</scope>
    <source>
        <strain evidence="10 11">11061_1 CR5-6</strain>
    </source>
</reference>
<evidence type="ECO:0000256" key="2">
    <source>
        <dbReference type="ARBA" id="ARBA00022801"/>
    </source>
</evidence>
<feature type="compositionally biased region" description="Basic and acidic residues" evidence="8">
    <location>
        <begin position="1"/>
        <end position="11"/>
    </location>
</feature>
<protein>
    <recommendedName>
        <fullName evidence="7">glucan 1,3-beta-glucosidase</fullName>
        <ecNumber evidence="7">3.2.1.58</ecNumber>
    </recommendedName>
</protein>
<keyword evidence="11" id="KW-1185">Reference proteome</keyword>
<feature type="region of interest" description="Disordered" evidence="8">
    <location>
        <begin position="1"/>
        <end position="81"/>
    </location>
</feature>
<dbReference type="GO" id="GO:0071555">
    <property type="term" value="P:cell wall organization"/>
    <property type="evidence" value="ECO:0007669"/>
    <property type="project" value="UniProtKB-KW"/>
</dbReference>
<dbReference type="SUPFAM" id="SSF51445">
    <property type="entry name" value="(Trans)glycosidases"/>
    <property type="match status" value="1"/>
</dbReference>
<comment type="similarity">
    <text evidence="1">Belongs to the glycosyl hydrolase 5 (cellulase A) family.</text>
</comment>
<evidence type="ECO:0000256" key="7">
    <source>
        <dbReference type="ARBA" id="ARBA00038929"/>
    </source>
</evidence>
<accession>A0A0C3NF98</accession>
<keyword evidence="4" id="KW-0326">Glycosidase</keyword>
<evidence type="ECO:0000256" key="5">
    <source>
        <dbReference type="ARBA" id="ARBA00023316"/>
    </source>
</evidence>
<name>A0A0C3NF98_PHLG1</name>
<evidence type="ECO:0000256" key="1">
    <source>
        <dbReference type="ARBA" id="ARBA00005641"/>
    </source>
</evidence>
<feature type="region of interest" description="Disordered" evidence="8">
    <location>
        <begin position="116"/>
        <end position="146"/>
    </location>
</feature>
<organism evidence="10 11">
    <name type="scientific">Phlebiopsis gigantea (strain 11061_1 CR5-6)</name>
    <name type="common">White-rot fungus</name>
    <name type="synonym">Peniophora gigantea</name>
    <dbReference type="NCBI Taxonomy" id="745531"/>
    <lineage>
        <taxon>Eukaryota</taxon>
        <taxon>Fungi</taxon>
        <taxon>Dikarya</taxon>
        <taxon>Basidiomycota</taxon>
        <taxon>Agaricomycotina</taxon>
        <taxon>Agaricomycetes</taxon>
        <taxon>Polyporales</taxon>
        <taxon>Phanerochaetaceae</taxon>
        <taxon>Phlebiopsis</taxon>
    </lineage>
</organism>
<dbReference type="GO" id="GO:0009251">
    <property type="term" value="P:glucan catabolic process"/>
    <property type="evidence" value="ECO:0007669"/>
    <property type="project" value="TreeGrafter"/>
</dbReference>
<dbReference type="InterPro" id="IPR017853">
    <property type="entry name" value="GH"/>
</dbReference>
<keyword evidence="9" id="KW-0472">Membrane</keyword>
<keyword evidence="9" id="KW-1133">Transmembrane helix</keyword>
<proteinExistence type="inferred from homology"/>
<evidence type="ECO:0000256" key="6">
    <source>
        <dbReference type="ARBA" id="ARBA00036824"/>
    </source>
</evidence>
<feature type="compositionally biased region" description="Low complexity" evidence="8">
    <location>
        <begin position="117"/>
        <end position="128"/>
    </location>
</feature>
<dbReference type="EMBL" id="KN840621">
    <property type="protein sequence ID" value="KIP03334.1"/>
    <property type="molecule type" value="Genomic_DNA"/>
</dbReference>
<dbReference type="InterPro" id="IPR050386">
    <property type="entry name" value="Glycosyl_hydrolase_5"/>
</dbReference>
<dbReference type="PANTHER" id="PTHR31297">
    <property type="entry name" value="GLUCAN ENDO-1,6-BETA-GLUCOSIDASE B"/>
    <property type="match status" value="1"/>
</dbReference>
<dbReference type="STRING" id="745531.A0A0C3NF98"/>
<dbReference type="AlphaFoldDB" id="A0A0C3NF98"/>
<sequence>MEPHTEERDYQAELNGARDGGVHTPLVLPDTPRFGEGSPSLQDSTRNSFLVPPTPEASHPFLTGGASEEKLDGGGGTRPASRRRRWPLLVLAGAVAVVVIVLAVVLPVTLVHKHSSHSAGSSGASAASPTSNPESPTGAVSGGNGTVIKMENGQTFTYVNNFGGVWVDDPANPFNNSARAQSYTPSLDEEWVWGQDLIRGVNLGGWLITEPFIVPALYEKYQNASPPAVDEWTLSEAMLNDTSPGGGIQQLEQHYQTFITEQDFAQIAAAGLNWVRLPVPYWAIEVWPGEPFLAKTAWTYALKALKWARKYGLRVLLELHTAPGSQNGLNHSGRLGPINFLNGPMGVANAQRTLEYIRVLTEFIAQPEYRSVVTAFGPINEPLMGIIGRDVLDSFYLEVYEMMRNIVGYTGFGKGPAIVLHDGFQGLTPWKGFLTGADSLVLDTHPYVAFGGGLNQPLDYWPPAACRAFQTNQSNFDFGPTITGEFSAAVNDCGKWLKNVGQNASYPDCGPWDDWPTWTQDMKDGIKSFVMGSMDAMHMPGYFFWTWKIGNSSVTGIESSPMWSYSLGLENGWMPTDPRDAVGTCDTLGVQFNQPFNGSYPSWQTGGAGAGVLAPSATATLEAYPPTLSNAGGANPTLLPHYTDVSANPTLPPATFSGATTSGGDGWADAQDTALAPAPVPGCSYPNAWAAPADATSFLCGAAALATPTPARK</sequence>
<keyword evidence="3" id="KW-0325">Glycoprotein</keyword>
<evidence type="ECO:0000256" key="4">
    <source>
        <dbReference type="ARBA" id="ARBA00023295"/>
    </source>
</evidence>
<keyword evidence="9" id="KW-0812">Transmembrane</keyword>
<dbReference type="GO" id="GO:0005576">
    <property type="term" value="C:extracellular region"/>
    <property type="evidence" value="ECO:0007669"/>
    <property type="project" value="TreeGrafter"/>
</dbReference>
<evidence type="ECO:0000256" key="3">
    <source>
        <dbReference type="ARBA" id="ARBA00023180"/>
    </source>
</evidence>
<evidence type="ECO:0000256" key="9">
    <source>
        <dbReference type="SAM" id="Phobius"/>
    </source>
</evidence>
<dbReference type="EC" id="3.2.1.58" evidence="7"/>
<dbReference type="HOGENOM" id="CLU_004624_6_1_1"/>
<dbReference type="OrthoDB" id="62120at2759"/>
<dbReference type="GO" id="GO:0004338">
    <property type="term" value="F:glucan exo-1,3-beta-glucosidase activity"/>
    <property type="evidence" value="ECO:0007669"/>
    <property type="project" value="UniProtKB-EC"/>
</dbReference>
<keyword evidence="2 10" id="KW-0378">Hydrolase</keyword>
<evidence type="ECO:0000313" key="11">
    <source>
        <dbReference type="Proteomes" id="UP000053257"/>
    </source>
</evidence>
<feature type="compositionally biased region" description="Polar residues" evidence="8">
    <location>
        <begin position="39"/>
        <end position="48"/>
    </location>
</feature>
<feature type="transmembrane region" description="Helical" evidence="9">
    <location>
        <begin position="88"/>
        <end position="110"/>
    </location>
</feature>
<dbReference type="Proteomes" id="UP000053257">
    <property type="component" value="Unassembled WGS sequence"/>
</dbReference>
<dbReference type="GO" id="GO:0009986">
    <property type="term" value="C:cell surface"/>
    <property type="evidence" value="ECO:0007669"/>
    <property type="project" value="TreeGrafter"/>
</dbReference>
<comment type="catalytic activity">
    <reaction evidence="6">
        <text>Successive hydrolysis of beta-D-glucose units from the non-reducing ends of (1-&gt;3)-beta-D-glucans, releasing alpha-glucose.</text>
        <dbReference type="EC" id="3.2.1.58"/>
    </reaction>
</comment>